<gene>
    <name evidence="1" type="primary">AVEN_266740_1</name>
    <name evidence="1" type="ORF">NPIL_691661</name>
</gene>
<name>A0A8X6JHW1_NEPPI</name>
<dbReference type="Proteomes" id="UP000887013">
    <property type="component" value="Unassembled WGS sequence"/>
</dbReference>
<reference evidence="1" key="1">
    <citation type="submission" date="2020-08" db="EMBL/GenBank/DDBJ databases">
        <title>Multicomponent nature underlies the extraordinary mechanical properties of spider dragline silk.</title>
        <authorList>
            <person name="Kono N."/>
            <person name="Nakamura H."/>
            <person name="Mori M."/>
            <person name="Yoshida Y."/>
            <person name="Ohtoshi R."/>
            <person name="Malay A.D."/>
            <person name="Moran D.A.P."/>
            <person name="Tomita M."/>
            <person name="Numata K."/>
            <person name="Arakawa K."/>
        </authorList>
    </citation>
    <scope>NUCLEOTIDE SEQUENCE</scope>
</reference>
<proteinExistence type="predicted"/>
<evidence type="ECO:0000313" key="2">
    <source>
        <dbReference type="Proteomes" id="UP000887013"/>
    </source>
</evidence>
<organism evidence="1 2">
    <name type="scientific">Nephila pilipes</name>
    <name type="common">Giant wood spider</name>
    <name type="synonym">Nephila maculata</name>
    <dbReference type="NCBI Taxonomy" id="299642"/>
    <lineage>
        <taxon>Eukaryota</taxon>
        <taxon>Metazoa</taxon>
        <taxon>Ecdysozoa</taxon>
        <taxon>Arthropoda</taxon>
        <taxon>Chelicerata</taxon>
        <taxon>Arachnida</taxon>
        <taxon>Araneae</taxon>
        <taxon>Araneomorphae</taxon>
        <taxon>Entelegynae</taxon>
        <taxon>Araneoidea</taxon>
        <taxon>Nephilidae</taxon>
        <taxon>Nephila</taxon>
    </lineage>
</organism>
<evidence type="ECO:0000313" key="1">
    <source>
        <dbReference type="EMBL" id="GFS31914.1"/>
    </source>
</evidence>
<keyword evidence="2" id="KW-1185">Reference proteome</keyword>
<accession>A0A8X6JHW1</accession>
<dbReference type="AlphaFoldDB" id="A0A8X6JHW1"/>
<sequence>MSSDFQSLYPSTTCVMEEDRDHSIRNYCKETLTSEPPVMRRKKCREIYLPQAFRKRPSSRWRAHSLHPANSPSSGSQLSRAVHKLTGTNTIKQDLIVVNQQRSHYLFPGQENLSYPVHFVDIFSNEPTTKENLSRRILYQTKLLCQIWAKWKNNYLMQLRNAHNFVNPTPEKDLKRGDVVLIEGTP</sequence>
<comment type="caution">
    <text evidence="1">The sequence shown here is derived from an EMBL/GenBank/DDBJ whole genome shotgun (WGS) entry which is preliminary data.</text>
</comment>
<protein>
    <submittedName>
        <fullName evidence="1">Integrase catalytic domain-containing protein</fullName>
    </submittedName>
</protein>
<dbReference type="EMBL" id="BMAW01042009">
    <property type="protein sequence ID" value="GFS31914.1"/>
    <property type="molecule type" value="Genomic_DNA"/>
</dbReference>